<keyword evidence="3" id="KW-1185">Reference proteome</keyword>
<accession>A0A427XMT1</accession>
<dbReference type="AlphaFoldDB" id="A0A427XMT1"/>
<keyword evidence="1" id="KW-0732">Signal</keyword>
<name>A0A427XMT1_9TREE</name>
<dbReference type="Proteomes" id="UP000279259">
    <property type="component" value="Unassembled WGS sequence"/>
</dbReference>
<proteinExistence type="predicted"/>
<gene>
    <name evidence="2" type="ORF">EHS25_007271</name>
</gene>
<reference evidence="2 3" key="1">
    <citation type="submission" date="2018-11" db="EMBL/GenBank/DDBJ databases">
        <title>Genome sequence of Saitozyma podzolica DSM 27192.</title>
        <authorList>
            <person name="Aliyu H."/>
            <person name="Gorte O."/>
            <person name="Ochsenreither K."/>
        </authorList>
    </citation>
    <scope>NUCLEOTIDE SEQUENCE [LARGE SCALE GENOMIC DNA]</scope>
    <source>
        <strain evidence="2 3">DSM 27192</strain>
    </source>
</reference>
<sequence>MTSLLPAARLTLRALLLSSLLVFGQGLVLALTSSNPPLAPSKSNHKAVQSLSSLTFLTLLWLGSTALEHAEAIILSANSSSSGSERKPLLEAEIRSNTTVQRTEEVADGFCSILCRKDVELGVGLLLTTAWIVYRSDQVESVDGLDSALEGGCLRVVYSRPPLRIKSCLSQDTVRPDTCYALVTRGAPSRIPAVERREASLALTGRS</sequence>
<feature type="chain" id="PRO_5019552005" evidence="1">
    <location>
        <begin position="31"/>
        <end position="207"/>
    </location>
</feature>
<dbReference type="OrthoDB" id="10649031at2759"/>
<organism evidence="2 3">
    <name type="scientific">Saitozyma podzolica</name>
    <dbReference type="NCBI Taxonomy" id="1890683"/>
    <lineage>
        <taxon>Eukaryota</taxon>
        <taxon>Fungi</taxon>
        <taxon>Dikarya</taxon>
        <taxon>Basidiomycota</taxon>
        <taxon>Agaricomycotina</taxon>
        <taxon>Tremellomycetes</taxon>
        <taxon>Tremellales</taxon>
        <taxon>Trimorphomycetaceae</taxon>
        <taxon>Saitozyma</taxon>
    </lineage>
</organism>
<feature type="signal peptide" evidence="1">
    <location>
        <begin position="1"/>
        <end position="30"/>
    </location>
</feature>
<evidence type="ECO:0000313" key="2">
    <source>
        <dbReference type="EMBL" id="RSH80166.1"/>
    </source>
</evidence>
<evidence type="ECO:0000256" key="1">
    <source>
        <dbReference type="SAM" id="SignalP"/>
    </source>
</evidence>
<dbReference type="EMBL" id="RSCD01000036">
    <property type="protein sequence ID" value="RSH80166.1"/>
    <property type="molecule type" value="Genomic_DNA"/>
</dbReference>
<evidence type="ECO:0000313" key="3">
    <source>
        <dbReference type="Proteomes" id="UP000279259"/>
    </source>
</evidence>
<comment type="caution">
    <text evidence="2">The sequence shown here is derived from an EMBL/GenBank/DDBJ whole genome shotgun (WGS) entry which is preliminary data.</text>
</comment>
<protein>
    <submittedName>
        <fullName evidence="2">Uncharacterized protein</fullName>
    </submittedName>
</protein>